<dbReference type="GeneID" id="29001420"/>
<gene>
    <name evidence="1" type="ORF">PHYBLDRAFT_59518</name>
</gene>
<accession>A0A167NIE4</accession>
<dbReference type="InParanoid" id="A0A167NIE4"/>
<keyword evidence="2" id="KW-1185">Reference proteome</keyword>
<dbReference type="PANTHER" id="PTHR46579">
    <property type="entry name" value="F5/8 TYPE C DOMAIN-CONTAINING PROTEIN-RELATED"/>
    <property type="match status" value="1"/>
</dbReference>
<organism evidence="1 2">
    <name type="scientific">Phycomyces blakesleeanus (strain ATCC 8743b / DSM 1359 / FGSC 10004 / NBRC 33097 / NRRL 1555)</name>
    <dbReference type="NCBI Taxonomy" id="763407"/>
    <lineage>
        <taxon>Eukaryota</taxon>
        <taxon>Fungi</taxon>
        <taxon>Fungi incertae sedis</taxon>
        <taxon>Mucoromycota</taxon>
        <taxon>Mucoromycotina</taxon>
        <taxon>Mucoromycetes</taxon>
        <taxon>Mucorales</taxon>
        <taxon>Phycomycetaceae</taxon>
        <taxon>Phycomyces</taxon>
    </lineage>
</organism>
<dbReference type="Pfam" id="PF02992">
    <property type="entry name" value="Transposase_21"/>
    <property type="match status" value="1"/>
</dbReference>
<dbReference type="OrthoDB" id="3039677at2759"/>
<dbReference type="PANTHER" id="PTHR46579:SF2">
    <property type="entry name" value="C2H2-TYPE DOMAIN-CONTAINING PROTEIN"/>
    <property type="match status" value="1"/>
</dbReference>
<sequence length="200" mass="23015">MMIHISTIDDIVSLLKMIYHKNCDVIGSIIYIFINNLPRNERYKPENTLLVGLMPGLKEPKSKEINHYLQPMVDDLIRLYEGLAIPTFECPSGVHIRATLMMVACDILAARKTSGFTSHNSTCACYKCNRHFPCLENGVNVDFCGFDFSRWVLRDGIENRLHAEEWESASNPSERHWLEVKNGVRWSVVIQTLGCWIYHI</sequence>
<evidence type="ECO:0000313" key="2">
    <source>
        <dbReference type="Proteomes" id="UP000077315"/>
    </source>
</evidence>
<dbReference type="EMBL" id="KV440976">
    <property type="protein sequence ID" value="OAD75988.1"/>
    <property type="molecule type" value="Genomic_DNA"/>
</dbReference>
<dbReference type="AlphaFoldDB" id="A0A167NIE4"/>
<dbReference type="VEuPathDB" id="FungiDB:PHYBLDRAFT_59518"/>
<proteinExistence type="predicted"/>
<dbReference type="InterPro" id="IPR004242">
    <property type="entry name" value="Transposase_21"/>
</dbReference>
<dbReference type="STRING" id="763407.A0A167NIE4"/>
<name>A0A167NIE4_PHYB8</name>
<evidence type="ECO:0000313" key="1">
    <source>
        <dbReference type="EMBL" id="OAD75988.1"/>
    </source>
</evidence>
<reference evidence="2" key="1">
    <citation type="submission" date="2015-06" db="EMBL/GenBank/DDBJ databases">
        <title>Expansion of signal transduction pathways in fungi by whole-genome duplication.</title>
        <authorList>
            <consortium name="DOE Joint Genome Institute"/>
            <person name="Corrochano L.M."/>
            <person name="Kuo A."/>
            <person name="Marcet-Houben M."/>
            <person name="Polaino S."/>
            <person name="Salamov A."/>
            <person name="Villalobos J.M."/>
            <person name="Alvarez M.I."/>
            <person name="Avalos J."/>
            <person name="Benito E.P."/>
            <person name="Benoit I."/>
            <person name="Burger G."/>
            <person name="Camino L.P."/>
            <person name="Canovas D."/>
            <person name="Cerda-Olmedo E."/>
            <person name="Cheng J.-F."/>
            <person name="Dominguez A."/>
            <person name="Elias M."/>
            <person name="Eslava A.P."/>
            <person name="Glaser F."/>
            <person name="Grimwood J."/>
            <person name="Gutierrez G."/>
            <person name="Heitman J."/>
            <person name="Henrissat B."/>
            <person name="Iturriaga E.A."/>
            <person name="Lang B.F."/>
            <person name="Lavin J.L."/>
            <person name="Lee S."/>
            <person name="Li W."/>
            <person name="Lindquist E."/>
            <person name="Lopez-Garcia S."/>
            <person name="Luque E.M."/>
            <person name="Marcos A.T."/>
            <person name="Martin J."/>
            <person name="McCluskey K."/>
            <person name="Medina H.R."/>
            <person name="Miralles-Duran A."/>
            <person name="Miyazaki A."/>
            <person name="Munoz-Torres E."/>
            <person name="Oguiza J.A."/>
            <person name="Ohm R."/>
            <person name="Olmedo M."/>
            <person name="Orejas M."/>
            <person name="Ortiz-Castellanos L."/>
            <person name="Pisabarro A.G."/>
            <person name="Rodriguez-Romero J."/>
            <person name="Ruiz-Herrera J."/>
            <person name="Ruiz-Vazquez R."/>
            <person name="Sanz C."/>
            <person name="Schackwitz W."/>
            <person name="Schmutz J."/>
            <person name="Shahriari M."/>
            <person name="Shelest E."/>
            <person name="Silva-Franco F."/>
            <person name="Soanes D."/>
            <person name="Syed K."/>
            <person name="Tagua V.G."/>
            <person name="Talbot N.J."/>
            <person name="Thon M."/>
            <person name="De vries R.P."/>
            <person name="Wiebenga A."/>
            <person name="Yadav J.S."/>
            <person name="Braun E.L."/>
            <person name="Baker S."/>
            <person name="Garre V."/>
            <person name="Horwitz B."/>
            <person name="Torres-Martinez S."/>
            <person name="Idnurm A."/>
            <person name="Herrera-Estrella A."/>
            <person name="Gabaldon T."/>
            <person name="Grigoriev I.V."/>
        </authorList>
    </citation>
    <scope>NUCLEOTIDE SEQUENCE [LARGE SCALE GENOMIC DNA]</scope>
    <source>
        <strain evidence="2">NRRL 1555(-)</strain>
    </source>
</reference>
<protein>
    <submittedName>
        <fullName evidence="1">Uncharacterized protein</fullName>
    </submittedName>
</protein>
<dbReference type="RefSeq" id="XP_018294028.1">
    <property type="nucleotide sequence ID" value="XM_018440514.1"/>
</dbReference>
<dbReference type="Proteomes" id="UP000077315">
    <property type="component" value="Unassembled WGS sequence"/>
</dbReference>